<evidence type="ECO:0000256" key="1">
    <source>
        <dbReference type="ARBA" id="ARBA00023157"/>
    </source>
</evidence>
<dbReference type="InterPro" id="IPR007110">
    <property type="entry name" value="Ig-like_dom"/>
</dbReference>
<keyword evidence="7" id="KW-1185">Reference proteome</keyword>
<keyword evidence="2" id="KW-0393">Immunoglobulin domain</keyword>
<protein>
    <recommendedName>
        <fullName evidence="5">Ig-like domain-containing protein</fullName>
    </recommendedName>
</protein>
<name>A0A3M6TH50_POCDA</name>
<dbReference type="GO" id="GO:0098632">
    <property type="term" value="F:cell-cell adhesion mediator activity"/>
    <property type="evidence" value="ECO:0007669"/>
    <property type="project" value="TreeGrafter"/>
</dbReference>
<evidence type="ECO:0000256" key="2">
    <source>
        <dbReference type="ARBA" id="ARBA00023319"/>
    </source>
</evidence>
<dbReference type="InterPro" id="IPR013098">
    <property type="entry name" value="Ig_I-set"/>
</dbReference>
<dbReference type="InterPro" id="IPR003598">
    <property type="entry name" value="Ig_sub2"/>
</dbReference>
<dbReference type="PANTHER" id="PTHR10075:SF103">
    <property type="entry name" value="ROUNDABOUT HOMOLOG 4"/>
    <property type="match status" value="1"/>
</dbReference>
<evidence type="ECO:0000313" key="6">
    <source>
        <dbReference type="EMBL" id="RMX40661.1"/>
    </source>
</evidence>
<dbReference type="SMART" id="SM00408">
    <property type="entry name" value="IGc2"/>
    <property type="match status" value="2"/>
</dbReference>
<feature type="signal peptide" evidence="4">
    <location>
        <begin position="1"/>
        <end position="25"/>
    </location>
</feature>
<dbReference type="GO" id="GO:0005886">
    <property type="term" value="C:plasma membrane"/>
    <property type="evidence" value="ECO:0007669"/>
    <property type="project" value="TreeGrafter"/>
</dbReference>
<dbReference type="Proteomes" id="UP000275408">
    <property type="component" value="Unassembled WGS sequence"/>
</dbReference>
<dbReference type="InterPro" id="IPR003599">
    <property type="entry name" value="Ig_sub"/>
</dbReference>
<dbReference type="FunFam" id="2.60.40.10:FF:000032">
    <property type="entry name" value="palladin isoform X1"/>
    <property type="match status" value="1"/>
</dbReference>
<evidence type="ECO:0000259" key="5">
    <source>
        <dbReference type="PROSITE" id="PS50835"/>
    </source>
</evidence>
<sequence>GRRGAGWLLIYNRHICNLCLYACFAVPPRVSDEFRNVTIAFNSTFTKECYLRGALQVSVNWTKDGVLLSKNNTLVIRKATFKDKGNYKCTAKNDYGKANSSFWIDVTVSPQIIEPPINQSVTEGNSVNFSCRASGVPTPTLVWVFNNADLPSGINQFNHEEKSFLEFLSVTKGMEGTYKCEAKNKANTTISSATLRVYGKCNENDDNDDNDDDADRDDDADDNHDDDDDVTLTLN</sequence>
<gene>
    <name evidence="6" type="ORF">pdam_00023532</name>
</gene>
<dbReference type="Pfam" id="PF07679">
    <property type="entry name" value="I-set"/>
    <property type="match status" value="2"/>
</dbReference>
<evidence type="ECO:0000313" key="7">
    <source>
        <dbReference type="Proteomes" id="UP000275408"/>
    </source>
</evidence>
<dbReference type="OrthoDB" id="5987877at2759"/>
<feature type="domain" description="Ig-like" evidence="5">
    <location>
        <begin position="28"/>
        <end position="109"/>
    </location>
</feature>
<dbReference type="Gene3D" id="2.60.40.10">
    <property type="entry name" value="Immunoglobulins"/>
    <property type="match status" value="2"/>
</dbReference>
<keyword evidence="1" id="KW-1015">Disulfide bond</keyword>
<dbReference type="PANTHER" id="PTHR10075">
    <property type="entry name" value="BASIGIN RELATED"/>
    <property type="match status" value="1"/>
</dbReference>
<dbReference type="AlphaFoldDB" id="A0A3M6TH50"/>
<accession>A0A3M6TH50</accession>
<dbReference type="PROSITE" id="PS50835">
    <property type="entry name" value="IG_LIKE"/>
    <property type="match status" value="2"/>
</dbReference>
<feature type="non-terminal residue" evidence="6">
    <location>
        <position position="1"/>
    </location>
</feature>
<comment type="caution">
    <text evidence="6">The sequence shown here is derived from an EMBL/GenBank/DDBJ whole genome shotgun (WGS) entry which is preliminary data.</text>
</comment>
<feature type="domain" description="Ig-like" evidence="5">
    <location>
        <begin position="110"/>
        <end position="191"/>
    </location>
</feature>
<dbReference type="GO" id="GO:0030424">
    <property type="term" value="C:axon"/>
    <property type="evidence" value="ECO:0007669"/>
    <property type="project" value="TreeGrafter"/>
</dbReference>
<feature type="region of interest" description="Disordered" evidence="3">
    <location>
        <begin position="201"/>
        <end position="235"/>
    </location>
</feature>
<proteinExistence type="predicted"/>
<dbReference type="EMBL" id="RCHS01003598">
    <property type="protein sequence ID" value="RMX40661.1"/>
    <property type="molecule type" value="Genomic_DNA"/>
</dbReference>
<dbReference type="GO" id="GO:0007411">
    <property type="term" value="P:axon guidance"/>
    <property type="evidence" value="ECO:0007669"/>
    <property type="project" value="TreeGrafter"/>
</dbReference>
<dbReference type="SUPFAM" id="SSF48726">
    <property type="entry name" value="Immunoglobulin"/>
    <property type="match status" value="2"/>
</dbReference>
<dbReference type="InterPro" id="IPR036179">
    <property type="entry name" value="Ig-like_dom_sf"/>
</dbReference>
<evidence type="ECO:0000256" key="4">
    <source>
        <dbReference type="SAM" id="SignalP"/>
    </source>
</evidence>
<dbReference type="GO" id="GO:0007156">
    <property type="term" value="P:homophilic cell adhesion via plasma membrane adhesion molecules"/>
    <property type="evidence" value="ECO:0007669"/>
    <property type="project" value="TreeGrafter"/>
</dbReference>
<dbReference type="STRING" id="46731.A0A3M6TH50"/>
<dbReference type="InterPro" id="IPR013783">
    <property type="entry name" value="Ig-like_fold"/>
</dbReference>
<organism evidence="6 7">
    <name type="scientific">Pocillopora damicornis</name>
    <name type="common">Cauliflower coral</name>
    <name type="synonym">Millepora damicornis</name>
    <dbReference type="NCBI Taxonomy" id="46731"/>
    <lineage>
        <taxon>Eukaryota</taxon>
        <taxon>Metazoa</taxon>
        <taxon>Cnidaria</taxon>
        <taxon>Anthozoa</taxon>
        <taxon>Hexacorallia</taxon>
        <taxon>Scleractinia</taxon>
        <taxon>Astrocoeniina</taxon>
        <taxon>Pocilloporidae</taxon>
        <taxon>Pocillopora</taxon>
    </lineage>
</organism>
<keyword evidence="4" id="KW-0732">Signal</keyword>
<dbReference type="SMART" id="SM00409">
    <property type="entry name" value="IG"/>
    <property type="match status" value="2"/>
</dbReference>
<feature type="chain" id="PRO_5018298108" description="Ig-like domain-containing protein" evidence="4">
    <location>
        <begin position="26"/>
        <end position="235"/>
    </location>
</feature>
<evidence type="ECO:0000256" key="3">
    <source>
        <dbReference type="SAM" id="MobiDB-lite"/>
    </source>
</evidence>
<dbReference type="GO" id="GO:0070593">
    <property type="term" value="P:dendrite self-avoidance"/>
    <property type="evidence" value="ECO:0007669"/>
    <property type="project" value="TreeGrafter"/>
</dbReference>
<reference evidence="6 7" key="1">
    <citation type="journal article" date="2018" name="Sci. Rep.">
        <title>Comparative analysis of the Pocillopora damicornis genome highlights role of immune system in coral evolution.</title>
        <authorList>
            <person name="Cunning R."/>
            <person name="Bay R.A."/>
            <person name="Gillette P."/>
            <person name="Baker A.C."/>
            <person name="Traylor-Knowles N."/>
        </authorList>
    </citation>
    <scope>NUCLEOTIDE SEQUENCE [LARGE SCALE GENOMIC DNA]</scope>
    <source>
        <strain evidence="6">RSMAS</strain>
        <tissue evidence="6">Whole animal</tissue>
    </source>
</reference>
<feature type="compositionally biased region" description="Acidic residues" evidence="3">
    <location>
        <begin position="204"/>
        <end position="235"/>
    </location>
</feature>